<keyword evidence="6 8" id="KW-0472">Membrane</keyword>
<feature type="transmembrane region" description="Helical" evidence="8">
    <location>
        <begin position="335"/>
        <end position="353"/>
    </location>
</feature>
<feature type="transmembrane region" description="Helical" evidence="8">
    <location>
        <begin position="365"/>
        <end position="385"/>
    </location>
</feature>
<evidence type="ECO:0000256" key="1">
    <source>
        <dbReference type="ARBA" id="ARBA00004651"/>
    </source>
</evidence>
<accession>A0ABV3TVK3</accession>
<sequence>MTSKPENAAEDTIDGVPITEPPSALAPLHEPAFFRIWSASLLSNFGHLILGVGVAWEMTRLTDSPSMVALVQTAMMLPLMLVALPAGAIADMFDRRKIAMLGLSIAALFGTSLSLLAYFELTSPWVLLAFCFLIGTGIAIFAPAWQSSIGEQVTSRDLPAAIALNTISYNIARSFGPAVGGLLVVTLGAQAAFAANAAGYLPLILAFFLWKRGHIVSRLPPERISRAIVSGVRYAFHSNPVRTVLIRTFVFGLAAATATALAPLIAKDLLGGNASTFGILLGAGGVGAVAGALLINVFHQRFGTEKSVSALAVVSGIALIGVGCSRTLILTCLGMLIAGGASMLTISLLNISVQLSAPRWVTARALSLFSSMLTGGIAIGAWLWGNVANQWSIEIAIIASGAVMLVMPLLSIFLRLPEANNAGAEAVAISFEPEVALAITMRSGPVVIEIEYQLKPSKARAYYDAMQEVRRVRLRNGGFNWSISRDIADPELWVERFHFPTWGDYLRMRDRYTKADIDAQAAADAATINGSIKHVRRYLDRPFGSVRWDADSPDPKQEPMVQIGPLNN</sequence>
<comment type="caution">
    <text evidence="10">The sequence shown here is derived from an EMBL/GenBank/DDBJ whole genome shotgun (WGS) entry which is preliminary data.</text>
</comment>
<name>A0ABV3TVK3_9GAMM</name>
<dbReference type="InterPro" id="IPR036259">
    <property type="entry name" value="MFS_trans_sf"/>
</dbReference>
<feature type="transmembrane region" description="Helical" evidence="8">
    <location>
        <begin position="244"/>
        <end position="265"/>
    </location>
</feature>
<protein>
    <submittedName>
        <fullName evidence="10">MFS transporter</fullName>
    </submittedName>
</protein>
<feature type="transmembrane region" description="Helical" evidence="8">
    <location>
        <begin position="98"/>
        <end position="119"/>
    </location>
</feature>
<dbReference type="InterPro" id="IPR020846">
    <property type="entry name" value="MFS_dom"/>
</dbReference>
<organism evidence="10 11">
    <name type="scientific">Zhongshania arctica</name>
    <dbReference type="NCBI Taxonomy" id="3238302"/>
    <lineage>
        <taxon>Bacteria</taxon>
        <taxon>Pseudomonadati</taxon>
        <taxon>Pseudomonadota</taxon>
        <taxon>Gammaproteobacteria</taxon>
        <taxon>Cellvibrionales</taxon>
        <taxon>Spongiibacteraceae</taxon>
        <taxon>Zhongshania</taxon>
    </lineage>
</organism>
<evidence type="ECO:0000256" key="8">
    <source>
        <dbReference type="SAM" id="Phobius"/>
    </source>
</evidence>
<feature type="transmembrane region" description="Helical" evidence="8">
    <location>
        <begin position="125"/>
        <end position="145"/>
    </location>
</feature>
<evidence type="ECO:0000256" key="2">
    <source>
        <dbReference type="ARBA" id="ARBA00022448"/>
    </source>
</evidence>
<feature type="transmembrane region" description="Helical" evidence="8">
    <location>
        <begin position="310"/>
        <end position="329"/>
    </location>
</feature>
<feature type="transmembrane region" description="Helical" evidence="8">
    <location>
        <begin position="36"/>
        <end position="56"/>
    </location>
</feature>
<keyword evidence="2" id="KW-0813">Transport</keyword>
<dbReference type="Gene3D" id="1.20.1250.20">
    <property type="entry name" value="MFS general substrate transporter like domains"/>
    <property type="match status" value="1"/>
</dbReference>
<evidence type="ECO:0000256" key="5">
    <source>
        <dbReference type="ARBA" id="ARBA00022989"/>
    </source>
</evidence>
<keyword evidence="5 8" id="KW-1133">Transmembrane helix</keyword>
<feature type="transmembrane region" description="Helical" evidence="8">
    <location>
        <begin position="391"/>
        <end position="414"/>
    </location>
</feature>
<keyword evidence="3" id="KW-1003">Cell membrane</keyword>
<evidence type="ECO:0000313" key="10">
    <source>
        <dbReference type="EMBL" id="MEX1664809.1"/>
    </source>
</evidence>
<dbReference type="PANTHER" id="PTHR23513:SF11">
    <property type="entry name" value="STAPHYLOFERRIN A TRANSPORTER"/>
    <property type="match status" value="1"/>
</dbReference>
<dbReference type="Pfam" id="PF05977">
    <property type="entry name" value="MFS_3"/>
    <property type="match status" value="1"/>
</dbReference>
<comment type="subcellular location">
    <subcellularLocation>
        <location evidence="1">Cell membrane</location>
        <topology evidence="1">Multi-pass membrane protein</topology>
    </subcellularLocation>
</comment>
<keyword evidence="11" id="KW-1185">Reference proteome</keyword>
<reference evidence="10 11" key="1">
    <citation type="journal article" date="2011" name="Int. J. Syst. Evol. Microbiol.">
        <title>Zhongshania antarctica gen. nov., sp. nov. and Zhongshania guokunii sp. nov., gammaproteobacteria respectively isolated from coastal attached (fast) ice and surface seawater of the Antarctic.</title>
        <authorList>
            <person name="Li H.J."/>
            <person name="Zhang X.Y."/>
            <person name="Chen C.X."/>
            <person name="Zhang Y.J."/>
            <person name="Gao Z.M."/>
            <person name="Yu Y."/>
            <person name="Chen X.L."/>
            <person name="Chen B."/>
            <person name="Zhang Y.Z."/>
        </authorList>
    </citation>
    <scope>NUCLEOTIDE SEQUENCE [LARGE SCALE GENOMIC DNA]</scope>
    <source>
        <strain evidence="10 11">R06B22</strain>
    </source>
</reference>
<dbReference type="CDD" id="cd06173">
    <property type="entry name" value="MFS_MefA_like"/>
    <property type="match status" value="1"/>
</dbReference>
<dbReference type="InterPro" id="IPR010290">
    <property type="entry name" value="TM_effector"/>
</dbReference>
<dbReference type="RefSeq" id="WP_368374927.1">
    <property type="nucleotide sequence ID" value="NZ_JBFRYB010000001.1"/>
</dbReference>
<feature type="compositionally biased region" description="Basic and acidic residues" evidence="7">
    <location>
        <begin position="548"/>
        <end position="557"/>
    </location>
</feature>
<evidence type="ECO:0000259" key="9">
    <source>
        <dbReference type="PROSITE" id="PS50850"/>
    </source>
</evidence>
<feature type="transmembrane region" description="Helical" evidence="8">
    <location>
        <begin position="277"/>
        <end position="298"/>
    </location>
</feature>
<evidence type="ECO:0000256" key="3">
    <source>
        <dbReference type="ARBA" id="ARBA00022475"/>
    </source>
</evidence>
<evidence type="ECO:0000256" key="7">
    <source>
        <dbReference type="SAM" id="MobiDB-lite"/>
    </source>
</evidence>
<proteinExistence type="predicted"/>
<evidence type="ECO:0000313" key="11">
    <source>
        <dbReference type="Proteomes" id="UP001557484"/>
    </source>
</evidence>
<gene>
    <name evidence="10" type="ORF">AB4875_04870</name>
</gene>
<dbReference type="PROSITE" id="PS50850">
    <property type="entry name" value="MFS"/>
    <property type="match status" value="1"/>
</dbReference>
<dbReference type="SUPFAM" id="SSF103473">
    <property type="entry name" value="MFS general substrate transporter"/>
    <property type="match status" value="1"/>
</dbReference>
<evidence type="ECO:0000256" key="6">
    <source>
        <dbReference type="ARBA" id="ARBA00023136"/>
    </source>
</evidence>
<feature type="transmembrane region" description="Helical" evidence="8">
    <location>
        <begin position="182"/>
        <end position="210"/>
    </location>
</feature>
<dbReference type="Proteomes" id="UP001557484">
    <property type="component" value="Unassembled WGS sequence"/>
</dbReference>
<feature type="domain" description="Major facilitator superfamily (MFS) profile" evidence="9">
    <location>
        <begin position="32"/>
        <end position="419"/>
    </location>
</feature>
<dbReference type="PANTHER" id="PTHR23513">
    <property type="entry name" value="INTEGRAL MEMBRANE EFFLUX PROTEIN-RELATED"/>
    <property type="match status" value="1"/>
</dbReference>
<dbReference type="EMBL" id="JBFRYB010000001">
    <property type="protein sequence ID" value="MEX1664809.1"/>
    <property type="molecule type" value="Genomic_DNA"/>
</dbReference>
<evidence type="ECO:0000256" key="4">
    <source>
        <dbReference type="ARBA" id="ARBA00022692"/>
    </source>
</evidence>
<feature type="transmembrane region" description="Helical" evidence="8">
    <location>
        <begin position="68"/>
        <end position="86"/>
    </location>
</feature>
<keyword evidence="4 8" id="KW-0812">Transmembrane</keyword>
<feature type="region of interest" description="Disordered" evidence="7">
    <location>
        <begin position="548"/>
        <end position="568"/>
    </location>
</feature>